<feature type="non-terminal residue" evidence="1">
    <location>
        <position position="1"/>
    </location>
</feature>
<gene>
    <name evidence="1" type="ORF">RPERSI_LOCUS19042</name>
</gene>
<name>A0ACA9RFJ1_9GLOM</name>
<proteinExistence type="predicted"/>
<accession>A0ACA9RFJ1</accession>
<organism evidence="1 2">
    <name type="scientific">Racocetra persica</name>
    <dbReference type="NCBI Taxonomy" id="160502"/>
    <lineage>
        <taxon>Eukaryota</taxon>
        <taxon>Fungi</taxon>
        <taxon>Fungi incertae sedis</taxon>
        <taxon>Mucoromycota</taxon>
        <taxon>Glomeromycotina</taxon>
        <taxon>Glomeromycetes</taxon>
        <taxon>Diversisporales</taxon>
        <taxon>Gigasporaceae</taxon>
        <taxon>Racocetra</taxon>
    </lineage>
</organism>
<dbReference type="Proteomes" id="UP000789920">
    <property type="component" value="Unassembled WGS sequence"/>
</dbReference>
<dbReference type="EMBL" id="CAJVQC010051485">
    <property type="protein sequence ID" value="CAG8790422.1"/>
    <property type="molecule type" value="Genomic_DNA"/>
</dbReference>
<reference evidence="1" key="1">
    <citation type="submission" date="2021-06" db="EMBL/GenBank/DDBJ databases">
        <authorList>
            <person name="Kallberg Y."/>
            <person name="Tangrot J."/>
            <person name="Rosling A."/>
        </authorList>
    </citation>
    <scope>NUCLEOTIDE SEQUENCE</scope>
    <source>
        <strain evidence="1">MA461A</strain>
    </source>
</reference>
<keyword evidence="2" id="KW-1185">Reference proteome</keyword>
<evidence type="ECO:0000313" key="2">
    <source>
        <dbReference type="Proteomes" id="UP000789920"/>
    </source>
</evidence>
<sequence>QHNHRTSEDQNSNIEIFQKLDKAKLYPNRTMARMSKRIQTYPND</sequence>
<protein>
    <submittedName>
        <fullName evidence="1">258_t:CDS:1</fullName>
    </submittedName>
</protein>
<evidence type="ECO:0000313" key="1">
    <source>
        <dbReference type="EMBL" id="CAG8790422.1"/>
    </source>
</evidence>
<comment type="caution">
    <text evidence="1">The sequence shown here is derived from an EMBL/GenBank/DDBJ whole genome shotgun (WGS) entry which is preliminary data.</text>
</comment>